<dbReference type="SUPFAM" id="SSF52540">
    <property type="entry name" value="P-loop containing nucleoside triphosphate hydrolases"/>
    <property type="match status" value="1"/>
</dbReference>
<dbReference type="PANTHER" id="PTHR43514:SF4">
    <property type="entry name" value="ABC TRANSPORTER I FAMILY MEMBER 10"/>
    <property type="match status" value="1"/>
</dbReference>
<accession>A0ABT1XRV4</accession>
<evidence type="ECO:0000256" key="1">
    <source>
        <dbReference type="ARBA" id="ARBA00022741"/>
    </source>
</evidence>
<dbReference type="EMBL" id="JANKHH010000003">
    <property type="protein sequence ID" value="MCR2833147.1"/>
    <property type="molecule type" value="Genomic_DNA"/>
</dbReference>
<dbReference type="PROSITE" id="PS50893">
    <property type="entry name" value="ABC_TRANSPORTER_2"/>
    <property type="match status" value="1"/>
</dbReference>
<dbReference type="InterPro" id="IPR003593">
    <property type="entry name" value="AAA+_ATPase"/>
</dbReference>
<dbReference type="Gene3D" id="3.40.50.300">
    <property type="entry name" value="P-loop containing nucleotide triphosphate hydrolases"/>
    <property type="match status" value="1"/>
</dbReference>
<keyword evidence="1" id="KW-0547">Nucleotide-binding</keyword>
<dbReference type="RefSeq" id="WP_257594917.1">
    <property type="nucleotide sequence ID" value="NZ_JANKHH010000003.1"/>
</dbReference>
<name>A0ABT1XRV4_9SPHN</name>
<evidence type="ECO:0000313" key="5">
    <source>
        <dbReference type="Proteomes" id="UP001206067"/>
    </source>
</evidence>
<keyword evidence="5" id="KW-1185">Reference proteome</keyword>
<gene>
    <name evidence="4" type="ORF">NSO95_04250</name>
</gene>
<evidence type="ECO:0000259" key="3">
    <source>
        <dbReference type="PROSITE" id="PS50893"/>
    </source>
</evidence>
<evidence type="ECO:0000313" key="4">
    <source>
        <dbReference type="EMBL" id="MCR2833147.1"/>
    </source>
</evidence>
<dbReference type="InterPro" id="IPR027417">
    <property type="entry name" value="P-loop_NTPase"/>
</dbReference>
<sequence length="210" mass="22824">MSFDLRIKKRIGERSIDLTMSDSAGLVALTGPSGAGKTTVLNCIAGLMVPDDGHIAIGGRTLFDRASHTNLPPEARSCGYVFQDSRLFPHLTVVRNLAYGEALASSEDRWIDLMEVACLLEIADLLDRHPASLSGGETRRVAIGRALLAAPRFLLLDEPLASLDPARGEQVLQCVERIRDELGLPMLYVSHDAAEVARLTDRVVELPLAR</sequence>
<feature type="domain" description="ABC transporter" evidence="3">
    <location>
        <begin position="1"/>
        <end position="208"/>
    </location>
</feature>
<dbReference type="PANTHER" id="PTHR43514">
    <property type="entry name" value="ABC TRANSPORTER I FAMILY MEMBER 10"/>
    <property type="match status" value="1"/>
</dbReference>
<dbReference type="InterPro" id="IPR003439">
    <property type="entry name" value="ABC_transporter-like_ATP-bd"/>
</dbReference>
<dbReference type="Pfam" id="PF00005">
    <property type="entry name" value="ABC_tran"/>
    <property type="match status" value="1"/>
</dbReference>
<reference evidence="4 5" key="1">
    <citation type="submission" date="2022-08" db="EMBL/GenBank/DDBJ databases">
        <title>Polyphasic taxonomy analysis of Qipengyuania sp.RS5-5.</title>
        <authorList>
            <person name="Xamxidin M."/>
            <person name="Wu M."/>
        </authorList>
    </citation>
    <scope>NUCLEOTIDE SEQUENCE [LARGE SCALE GENOMIC DNA]</scope>
    <source>
        <strain evidence="4 5">RS5-5</strain>
    </source>
</reference>
<dbReference type="SMART" id="SM00382">
    <property type="entry name" value="AAA"/>
    <property type="match status" value="1"/>
</dbReference>
<keyword evidence="2 4" id="KW-0067">ATP-binding</keyword>
<organism evidence="4 5">
    <name type="scientific">Parerythrobacter lacustris</name>
    <dbReference type="NCBI Taxonomy" id="2969984"/>
    <lineage>
        <taxon>Bacteria</taxon>
        <taxon>Pseudomonadati</taxon>
        <taxon>Pseudomonadota</taxon>
        <taxon>Alphaproteobacteria</taxon>
        <taxon>Sphingomonadales</taxon>
        <taxon>Erythrobacteraceae</taxon>
        <taxon>Parerythrobacter</taxon>
    </lineage>
</organism>
<protein>
    <submittedName>
        <fullName evidence="4">ATP-binding cassette domain-containing protein</fullName>
    </submittedName>
</protein>
<comment type="caution">
    <text evidence="4">The sequence shown here is derived from an EMBL/GenBank/DDBJ whole genome shotgun (WGS) entry which is preliminary data.</text>
</comment>
<dbReference type="InterPro" id="IPR050334">
    <property type="entry name" value="Molybdenum_import_ModC"/>
</dbReference>
<dbReference type="Proteomes" id="UP001206067">
    <property type="component" value="Unassembled WGS sequence"/>
</dbReference>
<proteinExistence type="predicted"/>
<dbReference type="GO" id="GO:0005524">
    <property type="term" value="F:ATP binding"/>
    <property type="evidence" value="ECO:0007669"/>
    <property type="project" value="UniProtKB-KW"/>
</dbReference>
<evidence type="ECO:0000256" key="2">
    <source>
        <dbReference type="ARBA" id="ARBA00022840"/>
    </source>
</evidence>